<keyword evidence="7" id="KW-1185">Reference proteome</keyword>
<dbReference type="PANTHER" id="PTHR30146">
    <property type="entry name" value="LACI-RELATED TRANSCRIPTIONAL REPRESSOR"/>
    <property type="match status" value="1"/>
</dbReference>
<dbReference type="InterPro" id="IPR028082">
    <property type="entry name" value="Peripla_BP_I"/>
</dbReference>
<dbReference type="Gene3D" id="3.40.50.2300">
    <property type="match status" value="2"/>
</dbReference>
<dbReference type="GO" id="GO:0003700">
    <property type="term" value="F:DNA-binding transcription factor activity"/>
    <property type="evidence" value="ECO:0007669"/>
    <property type="project" value="TreeGrafter"/>
</dbReference>
<protein>
    <submittedName>
        <fullName evidence="6">LacI family transcriptional regulator</fullName>
    </submittedName>
</protein>
<reference evidence="6 7" key="1">
    <citation type="submission" date="2019-09" db="EMBL/GenBank/DDBJ databases">
        <title>Genome sequence of Rhodovastum atsumiense, a diverse member of the Acetobacteraceae family of non-sulfur purple photosynthetic bacteria.</title>
        <authorList>
            <person name="Meyer T."/>
            <person name="Kyndt J."/>
        </authorList>
    </citation>
    <scope>NUCLEOTIDE SEQUENCE [LARGE SCALE GENOMIC DNA]</scope>
    <source>
        <strain evidence="6 7">DSM 21279</strain>
    </source>
</reference>
<evidence type="ECO:0000256" key="1">
    <source>
        <dbReference type="ARBA" id="ARBA00022491"/>
    </source>
</evidence>
<dbReference type="Proteomes" id="UP000325255">
    <property type="component" value="Unassembled WGS sequence"/>
</dbReference>
<keyword evidence="1" id="KW-0678">Repressor</keyword>
<sequence length="386" mass="41459">MRRHGPCRRIRPNLPSPRVSRISAVFPPTGHEGPAMPKTIDDIARATGFSVTTVRLVTNGQAGKYRISAATQKAILDYVGKHGYVLNHAARSLKVKRSDAIGLVIPEINNVFFARLMAGLERLCAAHQLVLLTASTREDAEAETRAIETLIGRGVDGLIVAPAARPTYERAFGKRLPPLVIIDRAYPKLPWPAVASDNFGGAVQVTRGMLARATEPVIFLCANPDLPSIAARRLGFLAACHDAGLGDGAGLIHQVRTDLTEGGRDLAARAITTLGRVPSAFLCSSLLILEGMLACLKQRTGAIPADLLIGTFDDHPMLDFLPNRVLSIRQDEAALAEHAFHLLQRRIAGEAMDAQPEILPVSLMIRNDPQAAVALPRPTLVVPDAG</sequence>
<evidence type="ECO:0000256" key="2">
    <source>
        <dbReference type="ARBA" id="ARBA00023015"/>
    </source>
</evidence>
<proteinExistence type="predicted"/>
<dbReference type="AlphaFoldDB" id="A0A5M6IVA9"/>
<keyword evidence="3" id="KW-0238">DNA-binding</keyword>
<evidence type="ECO:0000313" key="6">
    <source>
        <dbReference type="EMBL" id="KAA5612151.1"/>
    </source>
</evidence>
<dbReference type="PANTHER" id="PTHR30146:SF45">
    <property type="entry name" value="CATABOLITE REPRESSOR_ACTIVATOR"/>
    <property type="match status" value="1"/>
</dbReference>
<dbReference type="SMART" id="SM00354">
    <property type="entry name" value="HTH_LACI"/>
    <property type="match status" value="1"/>
</dbReference>
<accession>A0A5M6IVA9</accession>
<evidence type="ECO:0000256" key="3">
    <source>
        <dbReference type="ARBA" id="ARBA00023125"/>
    </source>
</evidence>
<dbReference type="SUPFAM" id="SSF47413">
    <property type="entry name" value="lambda repressor-like DNA-binding domains"/>
    <property type="match status" value="1"/>
</dbReference>
<name>A0A5M6IVA9_9PROT</name>
<organism evidence="6 7">
    <name type="scientific">Rhodovastum atsumiense</name>
    <dbReference type="NCBI Taxonomy" id="504468"/>
    <lineage>
        <taxon>Bacteria</taxon>
        <taxon>Pseudomonadati</taxon>
        <taxon>Pseudomonadota</taxon>
        <taxon>Alphaproteobacteria</taxon>
        <taxon>Acetobacterales</taxon>
        <taxon>Acetobacteraceae</taxon>
        <taxon>Rhodovastum</taxon>
    </lineage>
</organism>
<dbReference type="OrthoDB" id="9784962at2"/>
<dbReference type="EMBL" id="VWPK01000014">
    <property type="protein sequence ID" value="KAA5612151.1"/>
    <property type="molecule type" value="Genomic_DNA"/>
</dbReference>
<dbReference type="Pfam" id="PF13377">
    <property type="entry name" value="Peripla_BP_3"/>
    <property type="match status" value="1"/>
</dbReference>
<keyword evidence="2" id="KW-0805">Transcription regulation</keyword>
<dbReference type="PROSITE" id="PS50932">
    <property type="entry name" value="HTH_LACI_2"/>
    <property type="match status" value="1"/>
</dbReference>
<evidence type="ECO:0000313" key="7">
    <source>
        <dbReference type="Proteomes" id="UP000325255"/>
    </source>
</evidence>
<dbReference type="InterPro" id="IPR046335">
    <property type="entry name" value="LacI/GalR-like_sensor"/>
</dbReference>
<dbReference type="InterPro" id="IPR010982">
    <property type="entry name" value="Lambda_DNA-bd_dom_sf"/>
</dbReference>
<dbReference type="CDD" id="cd01392">
    <property type="entry name" value="HTH_LacI"/>
    <property type="match status" value="1"/>
</dbReference>
<feature type="domain" description="HTH lacI-type" evidence="5">
    <location>
        <begin position="38"/>
        <end position="95"/>
    </location>
</feature>
<dbReference type="InterPro" id="IPR000843">
    <property type="entry name" value="HTH_LacI"/>
</dbReference>
<keyword evidence="4" id="KW-0804">Transcription</keyword>
<dbReference type="Gene3D" id="1.10.260.40">
    <property type="entry name" value="lambda repressor-like DNA-binding domains"/>
    <property type="match status" value="1"/>
</dbReference>
<evidence type="ECO:0000259" key="5">
    <source>
        <dbReference type="PROSITE" id="PS50932"/>
    </source>
</evidence>
<gene>
    <name evidence="6" type="ORF">F1189_10815</name>
</gene>
<evidence type="ECO:0000256" key="4">
    <source>
        <dbReference type="ARBA" id="ARBA00023163"/>
    </source>
</evidence>
<dbReference type="GO" id="GO:0000976">
    <property type="term" value="F:transcription cis-regulatory region binding"/>
    <property type="evidence" value="ECO:0007669"/>
    <property type="project" value="TreeGrafter"/>
</dbReference>
<comment type="caution">
    <text evidence="6">The sequence shown here is derived from an EMBL/GenBank/DDBJ whole genome shotgun (WGS) entry which is preliminary data.</text>
</comment>
<dbReference type="SUPFAM" id="SSF53822">
    <property type="entry name" value="Periplasmic binding protein-like I"/>
    <property type="match status" value="1"/>
</dbReference>